<reference evidence="2 3" key="1">
    <citation type="submission" date="2016-10" db="EMBL/GenBank/DDBJ databases">
        <title>Genome of airborne Acinetobacter sp. 5-2Ac02 in the hospital environment: Species near to Acinetobacter towneri.</title>
        <authorList>
            <person name="Barbosa B."/>
            <person name="Fernandez-Garcia L."/>
            <person name="Gato E."/>
            <person name="Leao R."/>
            <person name="Albano R."/>
            <person name="Fernandez B."/>
            <person name="Fernandez-Cuenca F."/>
            <person name="Marques E."/>
            <person name="Tomas M."/>
        </authorList>
    </citation>
    <scope>NUCLEOTIDE SEQUENCE [LARGE SCALE GENOMIC DNA]</scope>
    <source>
        <strain evidence="2 3">5-2Ac02</strain>
    </source>
</reference>
<dbReference type="Gene3D" id="1.10.260.40">
    <property type="entry name" value="lambda repressor-like DNA-binding domains"/>
    <property type="match status" value="1"/>
</dbReference>
<evidence type="ECO:0000313" key="3">
    <source>
        <dbReference type="Proteomes" id="UP000186931"/>
    </source>
</evidence>
<sequence length="117" mass="12863">MAVTLTDFGKTLRKLRIDHDVNLKNMADGLGVTSAFLSGVETGRKAINPGLINKISEILNLSDAESLELNAAASKTLSEVSIKVENDHDAEIAIMFARKVDNNTIDFDKLRKFLMEN</sequence>
<dbReference type="Pfam" id="PF13560">
    <property type="entry name" value="HTH_31"/>
    <property type="match status" value="1"/>
</dbReference>
<name>A0A1E8E3W2_9GAMM</name>
<dbReference type="SMART" id="SM00530">
    <property type="entry name" value="HTH_XRE"/>
    <property type="match status" value="1"/>
</dbReference>
<dbReference type="InterPro" id="IPR010982">
    <property type="entry name" value="Lambda_DNA-bd_dom_sf"/>
</dbReference>
<proteinExistence type="predicted"/>
<gene>
    <name evidence="2" type="ORF">BJN41_10350</name>
</gene>
<evidence type="ECO:0000259" key="1">
    <source>
        <dbReference type="PROSITE" id="PS50943"/>
    </source>
</evidence>
<dbReference type="EMBL" id="MKQS01000004">
    <property type="protein sequence ID" value="OFE44351.1"/>
    <property type="molecule type" value="Genomic_DNA"/>
</dbReference>
<dbReference type="CDD" id="cd00093">
    <property type="entry name" value="HTH_XRE"/>
    <property type="match status" value="1"/>
</dbReference>
<dbReference type="AlphaFoldDB" id="A0A1E8E3W2"/>
<dbReference type="PROSITE" id="PS50943">
    <property type="entry name" value="HTH_CROC1"/>
    <property type="match status" value="1"/>
</dbReference>
<protein>
    <submittedName>
        <fullName evidence="2">Transcriptional regulator</fullName>
    </submittedName>
</protein>
<organism evidence="2 3">
    <name type="scientific">Acinetobacter towneri</name>
    <dbReference type="NCBI Taxonomy" id="202956"/>
    <lineage>
        <taxon>Bacteria</taxon>
        <taxon>Pseudomonadati</taxon>
        <taxon>Pseudomonadota</taxon>
        <taxon>Gammaproteobacteria</taxon>
        <taxon>Moraxellales</taxon>
        <taxon>Moraxellaceae</taxon>
        <taxon>Acinetobacter</taxon>
    </lineage>
</organism>
<accession>A0A1E8E3W2</accession>
<dbReference type="RefSeq" id="WP_005175518.1">
    <property type="nucleotide sequence ID" value="NZ_JBBMKL010000039.1"/>
</dbReference>
<dbReference type="Proteomes" id="UP000186931">
    <property type="component" value="Unassembled WGS sequence"/>
</dbReference>
<feature type="domain" description="HTH cro/C1-type" evidence="1">
    <location>
        <begin position="12"/>
        <end position="67"/>
    </location>
</feature>
<dbReference type="GO" id="GO:0003677">
    <property type="term" value="F:DNA binding"/>
    <property type="evidence" value="ECO:0007669"/>
    <property type="project" value="InterPro"/>
</dbReference>
<dbReference type="STRING" id="202956.BJN41_10350"/>
<dbReference type="InterPro" id="IPR001387">
    <property type="entry name" value="Cro/C1-type_HTH"/>
</dbReference>
<evidence type="ECO:0000313" key="2">
    <source>
        <dbReference type="EMBL" id="OFE44351.1"/>
    </source>
</evidence>
<dbReference type="SUPFAM" id="SSF47413">
    <property type="entry name" value="lambda repressor-like DNA-binding domains"/>
    <property type="match status" value="1"/>
</dbReference>
<comment type="caution">
    <text evidence="2">The sequence shown here is derived from an EMBL/GenBank/DDBJ whole genome shotgun (WGS) entry which is preliminary data.</text>
</comment>